<comment type="catalytic activity">
    <reaction evidence="11">
        <text>N(6)-(pyridoxal phosphate)-L-lysyl-[4-amino-5-hydroxymethyl-2-methylpyrimidine phosphate synthase] + L-histidyl-[4-amino-5-hydroxymethyl-2-methylpyrimidine phosphate synthase] + 2 Fe(3+) + 4 H2O = L-lysyl-[4-amino-5-hydroxymethyl-2-methylpyrimidine phosphate synthase] + (2S)-2-amino-5-hydroxy-4-oxopentanoyl-[4-amino-5-hydroxymethyl-2-methylpyrimidine phosphate synthase] + 4-amino-2-methyl-5-(phosphooxymethyl)pyrimidine + 3-oxopropanoate + 2 Fe(2+) + 2 H(+)</text>
        <dbReference type="Rhea" id="RHEA:65756"/>
        <dbReference type="Rhea" id="RHEA-COMP:16892"/>
        <dbReference type="Rhea" id="RHEA-COMP:16893"/>
        <dbReference type="Rhea" id="RHEA-COMP:16894"/>
        <dbReference type="Rhea" id="RHEA-COMP:16895"/>
        <dbReference type="ChEBI" id="CHEBI:15377"/>
        <dbReference type="ChEBI" id="CHEBI:15378"/>
        <dbReference type="ChEBI" id="CHEBI:29033"/>
        <dbReference type="ChEBI" id="CHEBI:29034"/>
        <dbReference type="ChEBI" id="CHEBI:29969"/>
        <dbReference type="ChEBI" id="CHEBI:29979"/>
        <dbReference type="ChEBI" id="CHEBI:33190"/>
        <dbReference type="ChEBI" id="CHEBI:58354"/>
        <dbReference type="ChEBI" id="CHEBI:143915"/>
        <dbReference type="ChEBI" id="CHEBI:157692"/>
    </reaction>
    <physiologicalReaction direction="left-to-right" evidence="11">
        <dbReference type="Rhea" id="RHEA:65757"/>
    </physiologicalReaction>
</comment>
<evidence type="ECO:0000256" key="1">
    <source>
        <dbReference type="ARBA" id="ARBA00003469"/>
    </source>
</evidence>
<evidence type="ECO:0000256" key="10">
    <source>
        <dbReference type="ARBA" id="ARBA00033171"/>
    </source>
</evidence>
<dbReference type="PANTHER" id="PTHR31528">
    <property type="entry name" value="4-AMINO-5-HYDROXYMETHYL-2-METHYLPYRIMIDINE PHOSPHATE SYNTHASE THI11-RELATED"/>
    <property type="match status" value="1"/>
</dbReference>
<protein>
    <recommendedName>
        <fullName evidence="10">Thiamine pyrimidine synthase</fullName>
    </recommendedName>
</protein>
<keyword evidence="14" id="KW-1185">Reference proteome</keyword>
<comment type="pathway">
    <text evidence="2">Cofactor biosynthesis; thiamine diphosphate biosynthesis.</text>
</comment>
<dbReference type="Gene3D" id="3.40.190.10">
    <property type="entry name" value="Periplasmic binding protein-like II"/>
    <property type="match status" value="2"/>
</dbReference>
<dbReference type="InterPro" id="IPR015168">
    <property type="entry name" value="SsuA/THI5"/>
</dbReference>
<comment type="similarity">
    <text evidence="3">Belongs to the NMT1/THI5 family.</text>
</comment>
<accession>A0ABY4SIM7</accession>
<evidence type="ECO:0000256" key="5">
    <source>
        <dbReference type="ARBA" id="ARBA00022679"/>
    </source>
</evidence>
<comment type="subunit">
    <text evidence="4">Homodimer.</text>
</comment>
<keyword evidence="6" id="KW-0479">Metal-binding</keyword>
<keyword evidence="8" id="KW-0784">Thiamine biosynthesis</keyword>
<reference evidence="13" key="1">
    <citation type="submission" date="2022-05" db="EMBL/GenBank/DDBJ databases">
        <title>An RpoN-dependent PEP-CTERM gene is involved in floc formation of an Aquincola tertiaricarbonis strain.</title>
        <authorList>
            <person name="Qiu D."/>
            <person name="Xia M."/>
        </authorList>
    </citation>
    <scope>NUCLEOTIDE SEQUENCE</scope>
    <source>
        <strain evidence="13">RN12</strain>
    </source>
</reference>
<sequence>MQRRHFLQLGTASAAGLAAPLLRAQPLTKLKFTLDFRISGQVAPFFVALYKGYYEAEGLEPSFDVGSGSVAAITRVASGAYDMGFGDISALIEFNASQAGAPLLQAVYQYYNRAPFVIIGRKDRGITQDFKSLQGKRIAAAAVESTRRAWPMAAKHAGMKPEAIEWVTTDFSQRDNVIIRGDVDGATYFHDSALSLFQRLDPAQLSVLSYADAGLNLYGNAILAATKLMADKPQAVRGFLKATNRALLECLADPAGAMAYVKRREPMVDEKVEAERFKITAGYVATADARSHGLGDVRPELVRAQVAEVSQTFALKQTPNADALYNLSFLPPKAERLPKA</sequence>
<organism evidence="13 14">
    <name type="scientific">Aquincola tertiaricarbonis</name>
    <dbReference type="NCBI Taxonomy" id="391953"/>
    <lineage>
        <taxon>Bacteria</taxon>
        <taxon>Pseudomonadati</taxon>
        <taxon>Pseudomonadota</taxon>
        <taxon>Betaproteobacteria</taxon>
        <taxon>Burkholderiales</taxon>
        <taxon>Sphaerotilaceae</taxon>
        <taxon>Aquincola</taxon>
    </lineage>
</organism>
<evidence type="ECO:0000313" key="14">
    <source>
        <dbReference type="Proteomes" id="UP001056201"/>
    </source>
</evidence>
<dbReference type="SUPFAM" id="SSF53850">
    <property type="entry name" value="Periplasmic binding protein-like II"/>
    <property type="match status" value="1"/>
</dbReference>
<feature type="domain" description="SsuA/THI5-like" evidence="12">
    <location>
        <begin position="41"/>
        <end position="257"/>
    </location>
</feature>
<evidence type="ECO:0000256" key="2">
    <source>
        <dbReference type="ARBA" id="ARBA00004948"/>
    </source>
</evidence>
<keyword evidence="5" id="KW-0808">Transferase</keyword>
<comment type="function">
    <text evidence="1">Responsible for the formation of the pyrimidine heterocycle in the thiamine biosynthesis pathway. Catalyzes the formation of hydroxymethylpyrimidine phosphate (HMP-P) from histidine and pyridoxal phosphate (PLP). The protein uses PLP and the active site histidine to form HMP-P, generating an inactive enzyme. The enzyme can only undergo a single turnover, which suggests it is a suicide enzyme.</text>
</comment>
<evidence type="ECO:0000256" key="3">
    <source>
        <dbReference type="ARBA" id="ARBA00009406"/>
    </source>
</evidence>
<evidence type="ECO:0000256" key="7">
    <source>
        <dbReference type="ARBA" id="ARBA00022898"/>
    </source>
</evidence>
<gene>
    <name evidence="13" type="ORF">MW290_18820</name>
</gene>
<evidence type="ECO:0000313" key="13">
    <source>
        <dbReference type="EMBL" id="URI11024.1"/>
    </source>
</evidence>
<dbReference type="InterPro" id="IPR027939">
    <property type="entry name" value="NMT1/THI5"/>
</dbReference>
<dbReference type="Pfam" id="PF09084">
    <property type="entry name" value="NMT1"/>
    <property type="match status" value="1"/>
</dbReference>
<evidence type="ECO:0000256" key="11">
    <source>
        <dbReference type="ARBA" id="ARBA00048179"/>
    </source>
</evidence>
<proteinExistence type="inferred from homology"/>
<name>A0ABY4SIM7_AQUTE</name>
<evidence type="ECO:0000256" key="9">
    <source>
        <dbReference type="ARBA" id="ARBA00023004"/>
    </source>
</evidence>
<keyword evidence="9" id="KW-0408">Iron</keyword>
<dbReference type="PANTHER" id="PTHR31528:SF1">
    <property type="entry name" value="4-AMINO-5-HYDROXYMETHYL-2-METHYLPYRIMIDINE PHOSPHATE SYNTHASE THI11-RELATED"/>
    <property type="match status" value="1"/>
</dbReference>
<evidence type="ECO:0000256" key="8">
    <source>
        <dbReference type="ARBA" id="ARBA00022977"/>
    </source>
</evidence>
<dbReference type="EMBL" id="CP097636">
    <property type="protein sequence ID" value="URI11024.1"/>
    <property type="molecule type" value="Genomic_DNA"/>
</dbReference>
<dbReference type="RefSeq" id="WP_250199222.1">
    <property type="nucleotide sequence ID" value="NZ_CP097636.1"/>
</dbReference>
<dbReference type="Proteomes" id="UP001056201">
    <property type="component" value="Chromosome 2"/>
</dbReference>
<keyword evidence="7" id="KW-0663">Pyridoxal phosphate</keyword>
<evidence type="ECO:0000256" key="6">
    <source>
        <dbReference type="ARBA" id="ARBA00022723"/>
    </source>
</evidence>
<evidence type="ECO:0000256" key="4">
    <source>
        <dbReference type="ARBA" id="ARBA00011738"/>
    </source>
</evidence>
<evidence type="ECO:0000259" key="12">
    <source>
        <dbReference type="Pfam" id="PF09084"/>
    </source>
</evidence>